<sequence>MIVTKVSSESPLGEVTLNEVWLGVSSVTRTFQSDCFAGSDEIDTTLISAASSIL</sequence>
<dbReference type="AlphaFoldDB" id="A0A6J6NDV7"/>
<proteinExistence type="predicted"/>
<name>A0A6J6NDV7_9ZZZZ</name>
<accession>A0A6J6NDV7</accession>
<protein>
    <submittedName>
        <fullName evidence="1">Unannotated protein</fullName>
    </submittedName>
</protein>
<dbReference type="EMBL" id="CAEZXK010000009">
    <property type="protein sequence ID" value="CAB4684412.1"/>
    <property type="molecule type" value="Genomic_DNA"/>
</dbReference>
<organism evidence="1">
    <name type="scientific">freshwater metagenome</name>
    <dbReference type="NCBI Taxonomy" id="449393"/>
    <lineage>
        <taxon>unclassified sequences</taxon>
        <taxon>metagenomes</taxon>
        <taxon>ecological metagenomes</taxon>
    </lineage>
</organism>
<evidence type="ECO:0000313" key="1">
    <source>
        <dbReference type="EMBL" id="CAB4684412.1"/>
    </source>
</evidence>
<gene>
    <name evidence="1" type="ORF">UFOPK2370_00538</name>
</gene>
<reference evidence="1" key="1">
    <citation type="submission" date="2020-05" db="EMBL/GenBank/DDBJ databases">
        <authorList>
            <person name="Chiriac C."/>
            <person name="Salcher M."/>
            <person name="Ghai R."/>
            <person name="Kavagutti S V."/>
        </authorList>
    </citation>
    <scope>NUCLEOTIDE SEQUENCE</scope>
</reference>